<comment type="caution">
    <text evidence="5">The sequence shown here is derived from an EMBL/GenBank/DDBJ whole genome shotgun (WGS) entry which is preliminary data.</text>
</comment>
<dbReference type="Pfam" id="PF01657">
    <property type="entry name" value="Stress-antifung"/>
    <property type="match status" value="1"/>
</dbReference>
<organism evidence="5 6">
    <name type="scientific">Acacia crassicarpa</name>
    <name type="common">northern wattle</name>
    <dbReference type="NCBI Taxonomy" id="499986"/>
    <lineage>
        <taxon>Eukaryota</taxon>
        <taxon>Viridiplantae</taxon>
        <taxon>Streptophyta</taxon>
        <taxon>Embryophyta</taxon>
        <taxon>Tracheophyta</taxon>
        <taxon>Spermatophyta</taxon>
        <taxon>Magnoliopsida</taxon>
        <taxon>eudicotyledons</taxon>
        <taxon>Gunneridae</taxon>
        <taxon>Pentapetalae</taxon>
        <taxon>rosids</taxon>
        <taxon>fabids</taxon>
        <taxon>Fabales</taxon>
        <taxon>Fabaceae</taxon>
        <taxon>Caesalpinioideae</taxon>
        <taxon>mimosoid clade</taxon>
        <taxon>Acacieae</taxon>
        <taxon>Acacia</taxon>
    </lineage>
</organism>
<accession>A0AAE1ME30</accession>
<evidence type="ECO:0000256" key="3">
    <source>
        <dbReference type="SAM" id="SignalP"/>
    </source>
</evidence>
<protein>
    <recommendedName>
        <fullName evidence="4">Gnk2-homologous domain-containing protein</fullName>
    </recommendedName>
</protein>
<dbReference type="Proteomes" id="UP001293593">
    <property type="component" value="Unassembled WGS sequence"/>
</dbReference>
<dbReference type="PANTHER" id="PTHR32099:SF110">
    <property type="entry name" value="CYSTEINE-RICH RECEPTOR-KINASE-LIKE PROTEIN"/>
    <property type="match status" value="1"/>
</dbReference>
<dbReference type="Gene3D" id="3.30.430.20">
    <property type="entry name" value="Gnk2 domain, C-X8-C-X2-C motif"/>
    <property type="match status" value="1"/>
</dbReference>
<dbReference type="CDD" id="cd23509">
    <property type="entry name" value="Gnk2-like"/>
    <property type="match status" value="1"/>
</dbReference>
<gene>
    <name evidence="5" type="ORF">QN277_005318</name>
</gene>
<evidence type="ECO:0000313" key="5">
    <source>
        <dbReference type="EMBL" id="KAK4258923.1"/>
    </source>
</evidence>
<evidence type="ECO:0000256" key="2">
    <source>
        <dbReference type="ARBA" id="ARBA00022737"/>
    </source>
</evidence>
<dbReference type="InterPro" id="IPR038408">
    <property type="entry name" value="GNK2_sf"/>
</dbReference>
<keyword evidence="1 3" id="KW-0732">Signal</keyword>
<dbReference type="AlphaFoldDB" id="A0AAE1ME30"/>
<dbReference type="InterPro" id="IPR002902">
    <property type="entry name" value="GNK2"/>
</dbReference>
<evidence type="ECO:0000259" key="4">
    <source>
        <dbReference type="PROSITE" id="PS51473"/>
    </source>
</evidence>
<proteinExistence type="predicted"/>
<dbReference type="EMBL" id="JAWXYG010000011">
    <property type="protein sequence ID" value="KAK4258923.1"/>
    <property type="molecule type" value="Genomic_DNA"/>
</dbReference>
<dbReference type="PANTHER" id="PTHR32099">
    <property type="entry name" value="CYSTEINE-RICH REPEAT SECRETORY PROTEIN"/>
    <property type="match status" value="1"/>
</dbReference>
<reference evidence="5" key="1">
    <citation type="submission" date="2023-10" db="EMBL/GenBank/DDBJ databases">
        <title>Chromosome-level genome of the transformable northern wattle, Acacia crassicarpa.</title>
        <authorList>
            <person name="Massaro I."/>
            <person name="Sinha N.R."/>
            <person name="Poethig S."/>
            <person name="Leichty A.R."/>
        </authorList>
    </citation>
    <scope>NUCLEOTIDE SEQUENCE</scope>
    <source>
        <strain evidence="5">Acra3RX</strain>
        <tissue evidence="5">Leaf</tissue>
    </source>
</reference>
<feature type="signal peptide" evidence="3">
    <location>
        <begin position="1"/>
        <end position="24"/>
    </location>
</feature>
<name>A0AAE1ME30_9FABA</name>
<keyword evidence="6" id="KW-1185">Reference proteome</keyword>
<evidence type="ECO:0000313" key="6">
    <source>
        <dbReference type="Proteomes" id="UP001293593"/>
    </source>
</evidence>
<feature type="chain" id="PRO_5042097198" description="Gnk2-homologous domain-containing protein" evidence="3">
    <location>
        <begin position="25"/>
        <end position="204"/>
    </location>
</feature>
<feature type="domain" description="Gnk2-homologous" evidence="4">
    <location>
        <begin position="30"/>
        <end position="137"/>
    </location>
</feature>
<keyword evidence="2" id="KW-0677">Repeat</keyword>
<evidence type="ECO:0000256" key="1">
    <source>
        <dbReference type="ARBA" id="ARBA00022729"/>
    </source>
</evidence>
<sequence>MDIPFLKLLVSYFVLLTSFNVASSEVDIPAYFDQNCTINNNFTSDSPYQYNLNTLLISLYSKATATDTPKFYNDTLGTPNVNDTVYGEYMCRGDVHLEVRQNCVQDATNRIASECPYNREAIISYDQCSVSYSDRYFFSTLHQLPTVNSFLRDTGSRRTDGNCDRGGLTLLRGWWRRRPMRKKKQHKLERRVGKRIYRIKSDAE</sequence>
<dbReference type="PROSITE" id="PS51473">
    <property type="entry name" value="GNK2"/>
    <property type="match status" value="1"/>
</dbReference>